<feature type="domain" description="NADH-Ubiquinone oxidoreductase (complex I) chain 5 N-terminal" evidence="13">
    <location>
        <begin position="64"/>
        <end position="103"/>
    </location>
</feature>
<feature type="transmembrane region" description="Helical" evidence="11">
    <location>
        <begin position="295"/>
        <end position="317"/>
    </location>
</feature>
<keyword evidence="4" id="KW-1003">Cell membrane</keyword>
<evidence type="ECO:0000256" key="3">
    <source>
        <dbReference type="ARBA" id="ARBA00022449"/>
    </source>
</evidence>
<dbReference type="InterPro" id="IPR007182">
    <property type="entry name" value="MnhB"/>
</dbReference>
<dbReference type="RefSeq" id="WP_344259167.1">
    <property type="nucleotide sequence ID" value="NZ_BAAAMJ010000009.1"/>
</dbReference>
<comment type="subcellular location">
    <subcellularLocation>
        <location evidence="1">Cell membrane</location>
        <topology evidence="1">Multi-pass membrane protein</topology>
    </subcellularLocation>
    <subcellularLocation>
        <location evidence="9">Membrane</location>
        <topology evidence="9">Multi-pass membrane protein</topology>
    </subcellularLocation>
</comment>
<protein>
    <submittedName>
        <fullName evidence="17">Monovalent cation/H+ antiporter subunit A</fullName>
    </submittedName>
</protein>
<comment type="caution">
    <text evidence="17">The sequence shown here is derived from an EMBL/GenBank/DDBJ whole genome shotgun (WGS) entry which is preliminary data.</text>
</comment>
<sequence>MVLVVALAALLALAACVPLFDRGLGRNTGYPLAAGFVGIGLLLTWPAPWGEDAEIVSVSWSWLPSLGISATLRLDGLGALFALLVLGVGALIMAYCPRYLKEKGNHATVYSLLTLFAAAMLGLVMAADVVLLLVFWELTTICSFFLIASAGPKAVKPAVKAFLVTAAGGLALLAAVVMLAVTAGTTDLTAILAAPEVVLASPLAWPIGALIVFAAFTKSAQFPFHSWLPGAMAAITPVSAYLHAATMVKAGIYLLMRFSPMFSAQTAWQATLVTVGLFSAVFGAVWALRQHDLKLLLAYSTVSQLGLLVAAIGVGTATALSAAILHTFAHALFKATLFMLVGVIDREAGSRDIRELSGLRRVMPATAMMTGLAGLSMAGVPPLLGFVSKEYLFQGFLGMDVTPWAGPLATTVAVGASALTFAYGMRIFYGAFGGPTVQRGLYEPAFLFLAPAAVSAVAGLALGPGVPALNGVVGPAVLAVQPTAYMPHFELWHGFAPELWMSVATIAIGMALFLSQARVEEVFRLLPRSRPVFDKGYDGLLRLGAAVGRPDRSDITGSYLVRPVAALVLLAGVGAVALYGHPASGPETVTPLDWPVLLVLAVVVAGAMLTGSALAALALLGLTGLVLTVWFMLAGAPDVAMTLLLVEVLTAVAAVLVLTRLPARFRRPRPFRAAGAGFLALAAGAGAAGATLLFTGDRDISPVGAYFLREAEEDTGGRNVVNTILVDFRGLDTLGEAVVLGTVALGLLTLLGARNAPGTGRPLAPVDGLILQMTNRMLVPAMLLLSAYLFARGHYQPGGGFISALVAGAVIAYGYLAYGRVPGSRSRWLRPTPLVIAGTVLSVGVALSSTFVGDAFFAPQKTTLQLPGDVSLSLTTSLIFDLGVYLFVTGLVLAAIDRLGDGLPADAVPPPSTPPPAPPPSPPTAPAPAPPGQPAKGGTP</sequence>
<feature type="domain" description="MrpA C-terminal/MbhE" evidence="16">
    <location>
        <begin position="677"/>
        <end position="751"/>
    </location>
</feature>
<evidence type="ECO:0000256" key="4">
    <source>
        <dbReference type="ARBA" id="ARBA00022475"/>
    </source>
</evidence>
<evidence type="ECO:0000256" key="6">
    <source>
        <dbReference type="ARBA" id="ARBA00022989"/>
    </source>
</evidence>
<dbReference type="PANTHER" id="PTHR43373:SF1">
    <property type="entry name" value="NA(+)_H(+) ANTIPORTER SUBUNIT A"/>
    <property type="match status" value="1"/>
</dbReference>
<feature type="transmembrane region" description="Helical" evidence="11">
    <location>
        <begin position="878"/>
        <end position="896"/>
    </location>
</feature>
<dbReference type="EMBL" id="BAAAMJ010000009">
    <property type="protein sequence ID" value="GAA1902144.1"/>
    <property type="molecule type" value="Genomic_DNA"/>
</dbReference>
<evidence type="ECO:0000256" key="5">
    <source>
        <dbReference type="ARBA" id="ARBA00022692"/>
    </source>
</evidence>
<accession>A0ABN2NTM7</accession>
<dbReference type="InterPro" id="IPR025383">
    <property type="entry name" value="MrpA_C/MbhD"/>
</dbReference>
<keyword evidence="8 11" id="KW-0472">Membrane</keyword>
<feature type="transmembrane region" description="Helical" evidence="11">
    <location>
        <begin position="30"/>
        <end position="48"/>
    </location>
</feature>
<feature type="transmembrane region" description="Helical" evidence="11">
    <location>
        <begin position="323"/>
        <end position="344"/>
    </location>
</feature>
<feature type="transmembrane region" description="Helical" evidence="11">
    <location>
        <begin position="614"/>
        <end position="633"/>
    </location>
</feature>
<feature type="transmembrane region" description="Helical" evidence="11">
    <location>
        <begin position="737"/>
        <end position="756"/>
    </location>
</feature>
<feature type="transmembrane region" description="Helical" evidence="11">
    <location>
        <begin position="365"/>
        <end position="384"/>
    </location>
</feature>
<dbReference type="PANTHER" id="PTHR43373">
    <property type="entry name" value="NA(+)/H(+) ANTIPORTER SUBUNIT"/>
    <property type="match status" value="1"/>
</dbReference>
<feature type="region of interest" description="Disordered" evidence="10">
    <location>
        <begin position="904"/>
        <end position="940"/>
    </location>
</feature>
<feature type="transmembrane region" description="Helical" evidence="11">
    <location>
        <begin position="777"/>
        <end position="795"/>
    </location>
</feature>
<dbReference type="InterPro" id="IPR001516">
    <property type="entry name" value="Proton_antipo_N"/>
</dbReference>
<keyword evidence="5 9" id="KW-0812">Transmembrane</keyword>
<feature type="transmembrane region" description="Helical" evidence="11">
    <location>
        <begin position="639"/>
        <end position="659"/>
    </location>
</feature>
<gene>
    <name evidence="17" type="ORF">GCM10009716_09990</name>
</gene>
<feature type="transmembrane region" description="Helical" evidence="11">
    <location>
        <begin position="228"/>
        <end position="255"/>
    </location>
</feature>
<evidence type="ECO:0000256" key="10">
    <source>
        <dbReference type="SAM" id="MobiDB-lite"/>
    </source>
</evidence>
<feature type="compositionally biased region" description="Pro residues" evidence="10">
    <location>
        <begin position="907"/>
        <end position="933"/>
    </location>
</feature>
<dbReference type="InterPro" id="IPR046806">
    <property type="entry name" value="MrpA_C/MbhE"/>
</dbReference>
<feature type="transmembrane region" description="Helical" evidence="11">
    <location>
        <begin position="78"/>
        <end position="96"/>
    </location>
</feature>
<dbReference type="Proteomes" id="UP001501303">
    <property type="component" value="Unassembled WGS sequence"/>
</dbReference>
<organism evidence="17 18">
    <name type="scientific">Streptomyces sodiiphilus</name>
    <dbReference type="NCBI Taxonomy" id="226217"/>
    <lineage>
        <taxon>Bacteria</taxon>
        <taxon>Bacillati</taxon>
        <taxon>Actinomycetota</taxon>
        <taxon>Actinomycetes</taxon>
        <taxon>Kitasatosporales</taxon>
        <taxon>Streptomycetaceae</taxon>
        <taxon>Streptomyces</taxon>
    </lineage>
</organism>
<evidence type="ECO:0000259" key="14">
    <source>
        <dbReference type="Pfam" id="PF04039"/>
    </source>
</evidence>
<evidence type="ECO:0000256" key="7">
    <source>
        <dbReference type="ARBA" id="ARBA00023065"/>
    </source>
</evidence>
<feature type="domain" description="NADH:quinone oxidoreductase/Mrp antiporter transmembrane" evidence="12">
    <location>
        <begin position="126"/>
        <end position="401"/>
    </location>
</feature>
<dbReference type="Pfam" id="PF04039">
    <property type="entry name" value="MnhB"/>
    <property type="match status" value="1"/>
</dbReference>
<dbReference type="Pfam" id="PF00662">
    <property type="entry name" value="Proton_antipo_N"/>
    <property type="match status" value="1"/>
</dbReference>
<evidence type="ECO:0000259" key="13">
    <source>
        <dbReference type="Pfam" id="PF00662"/>
    </source>
</evidence>
<dbReference type="InterPro" id="IPR050616">
    <property type="entry name" value="CPA3_Na-H_Antiporter_A"/>
</dbReference>
<dbReference type="Pfam" id="PF13244">
    <property type="entry name" value="MbhD"/>
    <property type="match status" value="1"/>
</dbReference>
<keyword evidence="18" id="KW-1185">Reference proteome</keyword>
<keyword evidence="6 11" id="KW-1133">Transmembrane helix</keyword>
<feature type="transmembrane region" description="Helical" evidence="11">
    <location>
        <begin position="559"/>
        <end position="580"/>
    </location>
</feature>
<evidence type="ECO:0000256" key="2">
    <source>
        <dbReference type="ARBA" id="ARBA00022448"/>
    </source>
</evidence>
<feature type="transmembrane region" description="Helical" evidence="11">
    <location>
        <begin position="833"/>
        <end position="858"/>
    </location>
</feature>
<feature type="transmembrane region" description="Helical" evidence="11">
    <location>
        <begin position="133"/>
        <end position="150"/>
    </location>
</feature>
<feature type="domain" description="Na+/H+ antiporter MnhB subunit-related protein" evidence="14">
    <location>
        <begin position="770"/>
        <end position="893"/>
    </location>
</feature>
<feature type="transmembrane region" description="Helical" evidence="11">
    <location>
        <begin position="592"/>
        <end position="609"/>
    </location>
</feature>
<feature type="transmembrane region" description="Helical" evidence="11">
    <location>
        <begin position="197"/>
        <end position="216"/>
    </location>
</feature>
<dbReference type="Pfam" id="PF00361">
    <property type="entry name" value="Proton_antipo_M"/>
    <property type="match status" value="1"/>
</dbReference>
<feature type="transmembrane region" description="Helical" evidence="11">
    <location>
        <begin position="404"/>
        <end position="429"/>
    </location>
</feature>
<dbReference type="PRINTS" id="PR01434">
    <property type="entry name" value="NADHDHGNASE5"/>
</dbReference>
<evidence type="ECO:0000256" key="8">
    <source>
        <dbReference type="ARBA" id="ARBA00023136"/>
    </source>
</evidence>
<evidence type="ECO:0000259" key="16">
    <source>
        <dbReference type="Pfam" id="PF20501"/>
    </source>
</evidence>
<proteinExistence type="predicted"/>
<feature type="transmembrane region" description="Helical" evidence="11">
    <location>
        <begin position="801"/>
        <end position="821"/>
    </location>
</feature>
<dbReference type="InterPro" id="IPR001750">
    <property type="entry name" value="ND/Mrp_TM"/>
</dbReference>
<feature type="transmembrane region" description="Helical" evidence="11">
    <location>
        <begin position="108"/>
        <end position="127"/>
    </location>
</feature>
<evidence type="ECO:0000259" key="12">
    <source>
        <dbReference type="Pfam" id="PF00361"/>
    </source>
</evidence>
<keyword evidence="7" id="KW-0406">Ion transport</keyword>
<feature type="transmembrane region" description="Helical" evidence="11">
    <location>
        <begin position="499"/>
        <end position="519"/>
    </location>
</feature>
<evidence type="ECO:0000256" key="9">
    <source>
        <dbReference type="RuleBase" id="RU000320"/>
    </source>
</evidence>
<name>A0ABN2NTM7_9ACTN</name>
<evidence type="ECO:0000256" key="1">
    <source>
        <dbReference type="ARBA" id="ARBA00004651"/>
    </source>
</evidence>
<evidence type="ECO:0000256" key="11">
    <source>
        <dbReference type="SAM" id="Phobius"/>
    </source>
</evidence>
<feature type="transmembrane region" description="Helical" evidence="11">
    <location>
        <begin position="162"/>
        <end position="185"/>
    </location>
</feature>
<dbReference type="Pfam" id="PF20501">
    <property type="entry name" value="MbhE"/>
    <property type="match status" value="1"/>
</dbReference>
<keyword evidence="2" id="KW-0813">Transport</keyword>
<reference evidence="17 18" key="1">
    <citation type="journal article" date="2019" name="Int. J. Syst. Evol. Microbiol.">
        <title>The Global Catalogue of Microorganisms (GCM) 10K type strain sequencing project: providing services to taxonomists for standard genome sequencing and annotation.</title>
        <authorList>
            <consortium name="The Broad Institute Genomics Platform"/>
            <consortium name="The Broad Institute Genome Sequencing Center for Infectious Disease"/>
            <person name="Wu L."/>
            <person name="Ma J."/>
        </authorList>
    </citation>
    <scope>NUCLEOTIDE SEQUENCE [LARGE SCALE GENOMIC DNA]</scope>
    <source>
        <strain evidence="17 18">JCM 13581</strain>
    </source>
</reference>
<evidence type="ECO:0000259" key="15">
    <source>
        <dbReference type="Pfam" id="PF13244"/>
    </source>
</evidence>
<feature type="transmembrane region" description="Helical" evidence="11">
    <location>
        <begin position="671"/>
        <end position="694"/>
    </location>
</feature>
<feature type="transmembrane region" description="Helical" evidence="11">
    <location>
        <begin position="267"/>
        <end position="288"/>
    </location>
</feature>
<keyword evidence="3" id="KW-0050">Antiport</keyword>
<feature type="domain" description="MrpA C-terminal/MbhD" evidence="15">
    <location>
        <begin position="599"/>
        <end position="662"/>
    </location>
</feature>
<feature type="transmembrane region" description="Helical" evidence="11">
    <location>
        <begin position="441"/>
        <end position="462"/>
    </location>
</feature>
<evidence type="ECO:0000313" key="17">
    <source>
        <dbReference type="EMBL" id="GAA1902144.1"/>
    </source>
</evidence>
<evidence type="ECO:0000313" key="18">
    <source>
        <dbReference type="Proteomes" id="UP001501303"/>
    </source>
</evidence>